<dbReference type="SUPFAM" id="SSF48452">
    <property type="entry name" value="TPR-like"/>
    <property type="match status" value="1"/>
</dbReference>
<organism evidence="1 2">
    <name type="scientific">Devosia nitrariae</name>
    <dbReference type="NCBI Taxonomy" id="2071872"/>
    <lineage>
        <taxon>Bacteria</taxon>
        <taxon>Pseudomonadati</taxon>
        <taxon>Pseudomonadota</taxon>
        <taxon>Alphaproteobacteria</taxon>
        <taxon>Hyphomicrobiales</taxon>
        <taxon>Devosiaceae</taxon>
        <taxon>Devosia</taxon>
    </lineage>
</organism>
<name>A0ABQ5W065_9HYPH</name>
<evidence type="ECO:0000313" key="1">
    <source>
        <dbReference type="EMBL" id="GLQ53254.1"/>
    </source>
</evidence>
<dbReference type="Pfam" id="PF13181">
    <property type="entry name" value="TPR_8"/>
    <property type="match status" value="1"/>
</dbReference>
<dbReference type="InterPro" id="IPR014596">
    <property type="entry name" value="UCP035836"/>
</dbReference>
<dbReference type="Proteomes" id="UP001156691">
    <property type="component" value="Unassembled WGS sequence"/>
</dbReference>
<accession>A0ABQ5W065</accession>
<comment type="caution">
    <text evidence="1">The sequence shown here is derived from an EMBL/GenBank/DDBJ whole genome shotgun (WGS) entry which is preliminary data.</text>
</comment>
<dbReference type="Gene3D" id="1.25.40.10">
    <property type="entry name" value="Tetratricopeptide repeat domain"/>
    <property type="match status" value="2"/>
</dbReference>
<dbReference type="PANTHER" id="PTHR44809:SF1">
    <property type="entry name" value="PROTEIN O-MANNOSYL-TRANSFERASE TMTC1"/>
    <property type="match status" value="1"/>
</dbReference>
<proteinExistence type="predicted"/>
<dbReference type="Pfam" id="PF14559">
    <property type="entry name" value="TPR_19"/>
    <property type="match status" value="1"/>
</dbReference>
<evidence type="ECO:0008006" key="3">
    <source>
        <dbReference type="Google" id="ProtNLM"/>
    </source>
</evidence>
<gene>
    <name evidence="1" type="ORF">GCM10010862_05120</name>
</gene>
<evidence type="ECO:0000313" key="2">
    <source>
        <dbReference type="Proteomes" id="UP001156691"/>
    </source>
</evidence>
<dbReference type="EMBL" id="BSNS01000002">
    <property type="protein sequence ID" value="GLQ53254.1"/>
    <property type="molecule type" value="Genomic_DNA"/>
</dbReference>
<dbReference type="PANTHER" id="PTHR44809">
    <property type="match status" value="1"/>
</dbReference>
<dbReference type="InterPro" id="IPR011990">
    <property type="entry name" value="TPR-like_helical_dom_sf"/>
</dbReference>
<dbReference type="InterPro" id="IPR052943">
    <property type="entry name" value="TMTC_O-mannosyl-trnsfr"/>
</dbReference>
<dbReference type="PIRSF" id="PIRSF035836">
    <property type="entry name" value="UCP035836"/>
    <property type="match status" value="1"/>
</dbReference>
<sequence>MIVGVAALALSACATTNRASLPSPDYSGMPRGEALAALAELTQRYKADPGNRDIAIHYAAALRAQNQTAQAVAVLETGVREHPADVEMRVAYAKALTADGRFDQALNVVDGAIRPEAPDWNALSVKGAALDQLGRNAEARQFYQQAMVIAPGQPSLLANMGLSYAMTNELMSAEHYLRQAVAMPGATSRIRQNLALVVGLQGRFDEARTIYAAELPPQEVEANMAYVRALLTQQNRWDRIAGGQ</sequence>
<protein>
    <recommendedName>
        <fullName evidence="3">Flp pilus assembly protein TadD</fullName>
    </recommendedName>
</protein>
<reference evidence="2" key="1">
    <citation type="journal article" date="2019" name="Int. J. Syst. Evol. Microbiol.">
        <title>The Global Catalogue of Microorganisms (GCM) 10K type strain sequencing project: providing services to taxonomists for standard genome sequencing and annotation.</title>
        <authorList>
            <consortium name="The Broad Institute Genomics Platform"/>
            <consortium name="The Broad Institute Genome Sequencing Center for Infectious Disease"/>
            <person name="Wu L."/>
            <person name="Ma J."/>
        </authorList>
    </citation>
    <scope>NUCLEOTIDE SEQUENCE [LARGE SCALE GENOMIC DNA]</scope>
    <source>
        <strain evidence="2">NBRC 112416</strain>
    </source>
</reference>
<dbReference type="SMART" id="SM00028">
    <property type="entry name" value="TPR"/>
    <property type="match status" value="2"/>
</dbReference>
<dbReference type="InterPro" id="IPR019734">
    <property type="entry name" value="TPR_rpt"/>
</dbReference>
<dbReference type="Pfam" id="PF13432">
    <property type="entry name" value="TPR_16"/>
    <property type="match status" value="1"/>
</dbReference>
<keyword evidence="2" id="KW-1185">Reference proteome</keyword>